<dbReference type="SUPFAM" id="SSF143011">
    <property type="entry name" value="RelE-like"/>
    <property type="match status" value="1"/>
</dbReference>
<dbReference type="Pfam" id="PF05016">
    <property type="entry name" value="ParE_toxin"/>
    <property type="match status" value="1"/>
</dbReference>
<accession>A0A850R9S4</accession>
<name>A0A850R9S4_9GAMM</name>
<sequence>MTKSDIDLEASTRYRLKFVPPALAEWEALDGSIKEPLRKALKKRLEQPHVPGSELHGSLQGCYKIKLRKLGWRLVYRVKDDVLIVMVMAVAKREDSVAYRLAVERLASDQH</sequence>
<evidence type="ECO:0000313" key="4">
    <source>
        <dbReference type="Proteomes" id="UP000592294"/>
    </source>
</evidence>
<dbReference type="RefSeq" id="WP_176976775.1">
    <property type="nucleotide sequence ID" value="NZ_JABZEO010000007.1"/>
</dbReference>
<dbReference type="NCBIfam" id="TIGR02385">
    <property type="entry name" value="RelE_StbE"/>
    <property type="match status" value="1"/>
</dbReference>
<dbReference type="AlphaFoldDB" id="A0A850R9S4"/>
<dbReference type="Proteomes" id="UP000592294">
    <property type="component" value="Unassembled WGS sequence"/>
</dbReference>
<comment type="caution">
    <text evidence="3">The sequence shown here is derived from an EMBL/GenBank/DDBJ whole genome shotgun (WGS) entry which is preliminary data.</text>
</comment>
<keyword evidence="4" id="KW-1185">Reference proteome</keyword>
<reference evidence="3 4" key="1">
    <citation type="submission" date="2020-06" db="EMBL/GenBank/DDBJ databases">
        <title>Whole-genome sequence of Allochromatium humboldtianum DSM 21881, type strain.</title>
        <authorList>
            <person name="Kyndt J.A."/>
            <person name="Meyer T.E."/>
        </authorList>
    </citation>
    <scope>NUCLEOTIDE SEQUENCE [LARGE SCALE GENOMIC DNA]</scope>
    <source>
        <strain evidence="3 4">DSM 21881</strain>
    </source>
</reference>
<dbReference type="EMBL" id="JABZEO010000007">
    <property type="protein sequence ID" value="NVZ10038.1"/>
    <property type="molecule type" value="Genomic_DNA"/>
</dbReference>
<evidence type="ECO:0000256" key="2">
    <source>
        <dbReference type="ARBA" id="ARBA00022649"/>
    </source>
</evidence>
<keyword evidence="2" id="KW-1277">Toxin-antitoxin system</keyword>
<dbReference type="Gene3D" id="3.30.2310.20">
    <property type="entry name" value="RelE-like"/>
    <property type="match status" value="1"/>
</dbReference>
<gene>
    <name evidence="3" type="ORF">HW932_12275</name>
</gene>
<proteinExistence type="inferred from homology"/>
<dbReference type="InterPro" id="IPR007712">
    <property type="entry name" value="RelE/ParE_toxin"/>
</dbReference>
<protein>
    <submittedName>
        <fullName evidence="3">Type II toxin-antitoxin system RelE/ParE family toxin</fullName>
    </submittedName>
</protein>
<evidence type="ECO:0000313" key="3">
    <source>
        <dbReference type="EMBL" id="NVZ10038.1"/>
    </source>
</evidence>
<dbReference type="PANTHER" id="PTHR35601:SF1">
    <property type="entry name" value="TOXIN RELE"/>
    <property type="match status" value="1"/>
</dbReference>
<organism evidence="3 4">
    <name type="scientific">Allochromatium humboldtianum</name>
    <dbReference type="NCBI Taxonomy" id="504901"/>
    <lineage>
        <taxon>Bacteria</taxon>
        <taxon>Pseudomonadati</taxon>
        <taxon>Pseudomonadota</taxon>
        <taxon>Gammaproteobacteria</taxon>
        <taxon>Chromatiales</taxon>
        <taxon>Chromatiaceae</taxon>
        <taxon>Allochromatium</taxon>
    </lineage>
</organism>
<comment type="similarity">
    <text evidence="1">Belongs to the RelE toxin family.</text>
</comment>
<dbReference type="PANTHER" id="PTHR35601">
    <property type="entry name" value="TOXIN RELE"/>
    <property type="match status" value="1"/>
</dbReference>
<evidence type="ECO:0000256" key="1">
    <source>
        <dbReference type="ARBA" id="ARBA00006226"/>
    </source>
</evidence>
<dbReference type="InterPro" id="IPR035093">
    <property type="entry name" value="RelE/ParE_toxin_dom_sf"/>
</dbReference>